<dbReference type="AlphaFoldDB" id="F6I1C7"/>
<keyword evidence="2" id="KW-1185">Reference proteome</keyword>
<gene>
    <name evidence="1" type="ordered locus">VIT_15s0045g00240</name>
</gene>
<dbReference type="EMBL" id="FN596510">
    <property type="protein sequence ID" value="CCB60744.1"/>
    <property type="molecule type" value="Genomic_DNA"/>
</dbReference>
<dbReference type="InParanoid" id="F6I1C7"/>
<dbReference type="Proteomes" id="UP000009183">
    <property type="component" value="Chromosome 15"/>
</dbReference>
<evidence type="ECO:0000313" key="2">
    <source>
        <dbReference type="Proteomes" id="UP000009183"/>
    </source>
</evidence>
<name>F6I1C7_VITVI</name>
<reference evidence="2" key="1">
    <citation type="journal article" date="2007" name="Nature">
        <title>The grapevine genome sequence suggests ancestral hexaploidization in major angiosperm phyla.</title>
        <authorList>
            <consortium name="The French-Italian Public Consortium for Grapevine Genome Characterization."/>
            <person name="Jaillon O."/>
            <person name="Aury J.-M."/>
            <person name="Noel B."/>
            <person name="Policriti A."/>
            <person name="Clepet C."/>
            <person name="Casagrande A."/>
            <person name="Choisne N."/>
            <person name="Aubourg S."/>
            <person name="Vitulo N."/>
            <person name="Jubin C."/>
            <person name="Vezzi A."/>
            <person name="Legeai F."/>
            <person name="Hugueney P."/>
            <person name="Dasilva C."/>
            <person name="Horner D."/>
            <person name="Mica E."/>
            <person name="Jublot D."/>
            <person name="Poulain J."/>
            <person name="Bruyere C."/>
            <person name="Billault A."/>
            <person name="Segurens B."/>
            <person name="Gouyvenoux M."/>
            <person name="Ugarte E."/>
            <person name="Cattonaro F."/>
            <person name="Anthouard V."/>
            <person name="Vico V."/>
            <person name="Del Fabbro C."/>
            <person name="Alaux M."/>
            <person name="Di Gaspero G."/>
            <person name="Dumas V."/>
            <person name="Felice N."/>
            <person name="Paillard S."/>
            <person name="Juman I."/>
            <person name="Moroldo M."/>
            <person name="Scalabrin S."/>
            <person name="Canaguier A."/>
            <person name="Le Clainche I."/>
            <person name="Malacrida G."/>
            <person name="Durand E."/>
            <person name="Pesole G."/>
            <person name="Laucou V."/>
            <person name="Chatelet P."/>
            <person name="Merdinoglu D."/>
            <person name="Delledonne M."/>
            <person name="Pezzotti M."/>
            <person name="Lecharny A."/>
            <person name="Scarpelli C."/>
            <person name="Artiguenave F."/>
            <person name="Pe M.E."/>
            <person name="Valle G."/>
            <person name="Morgante M."/>
            <person name="Caboche M."/>
            <person name="Adam-Blondon A.-F."/>
            <person name="Weissenbach J."/>
            <person name="Quetier F."/>
            <person name="Wincker P."/>
        </authorList>
    </citation>
    <scope>NUCLEOTIDE SEQUENCE [LARGE SCALE GENOMIC DNA]</scope>
    <source>
        <strain evidence="2">cv. Pinot noir / PN40024</strain>
    </source>
</reference>
<dbReference type="HOGENOM" id="CLU_205527_0_0_1"/>
<organism evidence="1 2">
    <name type="scientific">Vitis vinifera</name>
    <name type="common">Grape</name>
    <dbReference type="NCBI Taxonomy" id="29760"/>
    <lineage>
        <taxon>Eukaryota</taxon>
        <taxon>Viridiplantae</taxon>
        <taxon>Streptophyta</taxon>
        <taxon>Embryophyta</taxon>
        <taxon>Tracheophyta</taxon>
        <taxon>Spermatophyta</taxon>
        <taxon>Magnoliopsida</taxon>
        <taxon>eudicotyledons</taxon>
        <taxon>Gunneridae</taxon>
        <taxon>Pentapetalae</taxon>
        <taxon>rosids</taxon>
        <taxon>Vitales</taxon>
        <taxon>Vitaceae</taxon>
        <taxon>Viteae</taxon>
        <taxon>Vitis</taxon>
    </lineage>
</organism>
<proteinExistence type="predicted"/>
<evidence type="ECO:0000313" key="1">
    <source>
        <dbReference type="EMBL" id="CCB60744.1"/>
    </source>
</evidence>
<protein>
    <submittedName>
        <fullName evidence="1">Uncharacterized protein</fullName>
    </submittedName>
</protein>
<dbReference type="PaxDb" id="29760-VIT_15s0045g00240.t01"/>
<accession>F6I1C7</accession>
<sequence>MSRMLGLDLMICFMGLVGLVFQVIGQQRMSIGHQNQLLMPLKQPPM</sequence>